<gene>
    <name evidence="1" type="ORF">IAC04_02230</name>
</gene>
<evidence type="ECO:0000313" key="1">
    <source>
        <dbReference type="EMBL" id="HIZ85290.1"/>
    </source>
</evidence>
<dbReference type="Proteomes" id="UP000824115">
    <property type="component" value="Unassembled WGS sequence"/>
</dbReference>
<dbReference type="AlphaFoldDB" id="A0A9D2GQ13"/>
<reference evidence="1" key="1">
    <citation type="journal article" date="2021" name="PeerJ">
        <title>Extensive microbial diversity within the chicken gut microbiome revealed by metagenomics and culture.</title>
        <authorList>
            <person name="Gilroy R."/>
            <person name="Ravi A."/>
            <person name="Getino M."/>
            <person name="Pursley I."/>
            <person name="Horton D.L."/>
            <person name="Alikhan N.F."/>
            <person name="Baker D."/>
            <person name="Gharbi K."/>
            <person name="Hall N."/>
            <person name="Watson M."/>
            <person name="Adriaenssens E.M."/>
            <person name="Foster-Nyarko E."/>
            <person name="Jarju S."/>
            <person name="Secka A."/>
            <person name="Antonio M."/>
            <person name="Oren A."/>
            <person name="Chaudhuri R.R."/>
            <person name="La Ragione R."/>
            <person name="Hildebrand F."/>
            <person name="Pallen M.J."/>
        </authorList>
    </citation>
    <scope>NUCLEOTIDE SEQUENCE</scope>
    <source>
        <strain evidence="1">Gambia16-554</strain>
    </source>
</reference>
<feature type="non-terminal residue" evidence="1">
    <location>
        <position position="249"/>
    </location>
</feature>
<name>A0A9D2GQ13_9BACT</name>
<dbReference type="InterPro" id="IPR036390">
    <property type="entry name" value="WH_DNA-bd_sf"/>
</dbReference>
<proteinExistence type="predicted"/>
<accession>A0A9D2GQ13</accession>
<organism evidence="1 2">
    <name type="scientific">Candidatus Coprenecus stercoravium</name>
    <dbReference type="NCBI Taxonomy" id="2840735"/>
    <lineage>
        <taxon>Bacteria</taxon>
        <taxon>Pseudomonadati</taxon>
        <taxon>Bacteroidota</taxon>
        <taxon>Bacteroidia</taxon>
        <taxon>Bacteroidales</taxon>
        <taxon>Rikenellaceae</taxon>
        <taxon>Rikenellaceae incertae sedis</taxon>
        <taxon>Candidatus Coprenecus</taxon>
    </lineage>
</organism>
<reference evidence="1" key="2">
    <citation type="submission" date="2021-04" db="EMBL/GenBank/DDBJ databases">
        <authorList>
            <person name="Gilroy R."/>
        </authorList>
    </citation>
    <scope>NUCLEOTIDE SEQUENCE</scope>
    <source>
        <strain evidence="1">Gambia16-554</strain>
    </source>
</reference>
<dbReference type="SUPFAM" id="SSF46785">
    <property type="entry name" value="Winged helix' DNA-binding domain"/>
    <property type="match status" value="1"/>
</dbReference>
<evidence type="ECO:0000313" key="2">
    <source>
        <dbReference type="Proteomes" id="UP000824115"/>
    </source>
</evidence>
<comment type="caution">
    <text evidence="1">The sequence shown here is derived from an EMBL/GenBank/DDBJ whole genome shotgun (WGS) entry which is preliminary data.</text>
</comment>
<dbReference type="EMBL" id="DXAW01000043">
    <property type="protein sequence ID" value="HIZ85290.1"/>
    <property type="molecule type" value="Genomic_DNA"/>
</dbReference>
<sequence>MLNQSTKSVHPFVFQNTIIIFAYNQNFEIMCKSDEFIKGTAAYIYSVLNEKVSLSPLEKRLSDTMPIAVARNFKLYKGGLFDRTVIFALTHDGNAMSPALLKRTFNLIESRCGSPVILVADNIASYNIGRLTAQRLNFIIPRKQMFIPSLLIDLKKARTKGTDIKGVIPPIAQCLLLYHLEVASIDGCGAKALMKIFQVSYSTVNRSLRWLSKNGLVSLEGGKTKEVRFCYFGKERWEKASPLFVSPVE</sequence>
<protein>
    <submittedName>
        <fullName evidence="1">Uncharacterized protein</fullName>
    </submittedName>
</protein>